<name>A0ABN0WX98_9ACTN</name>
<gene>
    <name evidence="2" type="ORF">GCM10010319_27540</name>
</gene>
<sequence length="92" mass="9533">MPISGFTSDAGSSTSPGTADADPAPSAFNGTSNSPETTAPANRPLRRGHPSRPHPTMTHSPPRCRPERAESPAVSCGAASDRTARLITLPER</sequence>
<accession>A0ABN0WX98</accession>
<proteinExistence type="predicted"/>
<organism evidence="2 3">
    <name type="scientific">Streptomyces blastmyceticus</name>
    <dbReference type="NCBI Taxonomy" id="68180"/>
    <lineage>
        <taxon>Bacteria</taxon>
        <taxon>Bacillati</taxon>
        <taxon>Actinomycetota</taxon>
        <taxon>Actinomycetes</taxon>
        <taxon>Kitasatosporales</taxon>
        <taxon>Streptomycetaceae</taxon>
        <taxon>Streptomyces</taxon>
    </lineage>
</organism>
<evidence type="ECO:0000313" key="2">
    <source>
        <dbReference type="EMBL" id="GAA0349267.1"/>
    </source>
</evidence>
<dbReference type="EMBL" id="BAAABW010000015">
    <property type="protein sequence ID" value="GAA0349267.1"/>
    <property type="molecule type" value="Genomic_DNA"/>
</dbReference>
<comment type="caution">
    <text evidence="2">The sequence shown here is derived from an EMBL/GenBank/DDBJ whole genome shotgun (WGS) entry which is preliminary data.</text>
</comment>
<protein>
    <submittedName>
        <fullName evidence="2">Uncharacterized protein</fullName>
    </submittedName>
</protein>
<evidence type="ECO:0000256" key="1">
    <source>
        <dbReference type="SAM" id="MobiDB-lite"/>
    </source>
</evidence>
<feature type="compositionally biased region" description="Polar residues" evidence="1">
    <location>
        <begin position="28"/>
        <end position="40"/>
    </location>
</feature>
<feature type="compositionally biased region" description="Polar residues" evidence="1">
    <location>
        <begin position="1"/>
        <end position="17"/>
    </location>
</feature>
<dbReference type="Proteomes" id="UP001500063">
    <property type="component" value="Unassembled WGS sequence"/>
</dbReference>
<reference evidence="2 3" key="1">
    <citation type="journal article" date="2019" name="Int. J. Syst. Evol. Microbiol.">
        <title>The Global Catalogue of Microorganisms (GCM) 10K type strain sequencing project: providing services to taxonomists for standard genome sequencing and annotation.</title>
        <authorList>
            <consortium name="The Broad Institute Genomics Platform"/>
            <consortium name="The Broad Institute Genome Sequencing Center for Infectious Disease"/>
            <person name="Wu L."/>
            <person name="Ma J."/>
        </authorList>
    </citation>
    <scope>NUCLEOTIDE SEQUENCE [LARGE SCALE GENOMIC DNA]</scope>
    <source>
        <strain evidence="2 3">JCM 4565</strain>
    </source>
</reference>
<keyword evidence="3" id="KW-1185">Reference proteome</keyword>
<evidence type="ECO:0000313" key="3">
    <source>
        <dbReference type="Proteomes" id="UP001500063"/>
    </source>
</evidence>
<feature type="region of interest" description="Disordered" evidence="1">
    <location>
        <begin position="1"/>
        <end position="92"/>
    </location>
</feature>